<dbReference type="InterPro" id="IPR025571">
    <property type="entry name" value="YqfQ"/>
</dbReference>
<evidence type="ECO:0000256" key="1">
    <source>
        <dbReference type="SAM" id="MobiDB-lite"/>
    </source>
</evidence>
<feature type="region of interest" description="Disordered" evidence="1">
    <location>
        <begin position="1"/>
        <end position="26"/>
    </location>
</feature>
<keyword evidence="3" id="KW-1185">Reference proteome</keyword>
<evidence type="ECO:0000313" key="3">
    <source>
        <dbReference type="Proteomes" id="UP000663981"/>
    </source>
</evidence>
<dbReference type="Pfam" id="PF14181">
    <property type="entry name" value="YqfQ"/>
    <property type="match status" value="1"/>
</dbReference>
<feature type="compositionally biased region" description="Polar residues" evidence="1">
    <location>
        <begin position="153"/>
        <end position="169"/>
    </location>
</feature>
<reference evidence="2 3" key="1">
    <citation type="submission" date="2021-03" db="EMBL/GenBank/DDBJ databases">
        <title>Whole genome sequence of Metabacillus bambusae BG109.</title>
        <authorList>
            <person name="Jeong J.W."/>
        </authorList>
    </citation>
    <scope>NUCLEOTIDE SEQUENCE [LARGE SCALE GENOMIC DNA]</scope>
    <source>
        <strain evidence="2 3">BG109</strain>
    </source>
</reference>
<dbReference type="Proteomes" id="UP000663981">
    <property type="component" value="Unassembled WGS sequence"/>
</dbReference>
<dbReference type="RefSeq" id="WP_207978198.1">
    <property type="nucleotide sequence ID" value="NZ_JAGDEL010000007.1"/>
</dbReference>
<accession>A0ABS3N2H3</accession>
<gene>
    <name evidence="2" type="ORF">I7822_11485</name>
</gene>
<name>A0ABS3N2H3_9BACI</name>
<comment type="caution">
    <text evidence="2">The sequence shown here is derived from an EMBL/GenBank/DDBJ whole genome shotgun (WGS) entry which is preliminary data.</text>
</comment>
<evidence type="ECO:0000313" key="2">
    <source>
        <dbReference type="EMBL" id="MBO1512289.1"/>
    </source>
</evidence>
<evidence type="ECO:0008006" key="4">
    <source>
        <dbReference type="Google" id="ProtNLM"/>
    </source>
</evidence>
<organism evidence="2 3">
    <name type="scientific">Metabacillus bambusae</name>
    <dbReference type="NCBI Taxonomy" id="2795218"/>
    <lineage>
        <taxon>Bacteria</taxon>
        <taxon>Bacillati</taxon>
        <taxon>Bacillota</taxon>
        <taxon>Bacilli</taxon>
        <taxon>Bacillales</taxon>
        <taxon>Bacillaceae</taxon>
        <taxon>Metabacillus</taxon>
    </lineage>
</organism>
<proteinExistence type="predicted"/>
<dbReference type="EMBL" id="JAGDEL010000007">
    <property type="protein sequence ID" value="MBO1512289.1"/>
    <property type="molecule type" value="Genomic_DNA"/>
</dbReference>
<feature type="compositionally biased region" description="Low complexity" evidence="1">
    <location>
        <begin position="177"/>
        <end position="194"/>
    </location>
</feature>
<feature type="compositionally biased region" description="Acidic residues" evidence="1">
    <location>
        <begin position="141"/>
        <end position="152"/>
    </location>
</feature>
<sequence length="213" mass="22829">MFPQRPMPPMNSRGFFPGQGQMPMGRQPLQGPFMGGGQMGPQMPVRGGGLKGLLSKIMPGSQGTTAINPQGFIQGATGASRATGALQGITNPANISSMLGNVQKVLGMAQQVTPMVQQYGPLVKNLPAMIKIYRELKNSDSDDEVNTSDDAPETNTVVTSEEIPTTSNQKPKRKTSTNESTTTKTETETESVTTKESKKRPSTPRGSRPKMYI</sequence>
<protein>
    <recommendedName>
        <fullName evidence="4">YqfQ-like protein</fullName>
    </recommendedName>
</protein>
<feature type="region of interest" description="Disordered" evidence="1">
    <location>
        <begin position="139"/>
        <end position="213"/>
    </location>
</feature>